<dbReference type="InterPro" id="IPR036388">
    <property type="entry name" value="WH-like_DNA-bd_sf"/>
</dbReference>
<dbReference type="KEGG" id="sphj:BSL82_05875"/>
<sequence>MGDLASMSLACIKAGVPSDLTMRQLALLHVVSSGRQQVRDLAKTLGVSKPVITRAVNSLAESRLVEREPDPADGRNVLIAIRPDGKWLLEQIREVAHG</sequence>
<dbReference type="PANTHER" id="PTHR33164:SF57">
    <property type="entry name" value="MARR-FAMILY TRANSCRIPTIONAL REGULATOR"/>
    <property type="match status" value="1"/>
</dbReference>
<dbReference type="InterPro" id="IPR039422">
    <property type="entry name" value="MarR/SlyA-like"/>
</dbReference>
<dbReference type="PROSITE" id="PS50995">
    <property type="entry name" value="HTH_MARR_2"/>
    <property type="match status" value="1"/>
</dbReference>
<dbReference type="GO" id="GO:0003700">
    <property type="term" value="F:DNA-binding transcription factor activity"/>
    <property type="evidence" value="ECO:0007669"/>
    <property type="project" value="InterPro"/>
</dbReference>
<name>A0A1L3ZTF0_9SPHN</name>
<organism evidence="2 3">
    <name type="scientific">Tardibacter chloracetimidivorans</name>
    <dbReference type="NCBI Taxonomy" id="1921510"/>
    <lineage>
        <taxon>Bacteria</taxon>
        <taxon>Pseudomonadati</taxon>
        <taxon>Pseudomonadota</taxon>
        <taxon>Alphaproteobacteria</taxon>
        <taxon>Sphingomonadales</taxon>
        <taxon>Sphingomonadaceae</taxon>
        <taxon>Tardibacter</taxon>
    </lineage>
</organism>
<protein>
    <recommendedName>
        <fullName evidence="1">HTH marR-type domain-containing protein</fullName>
    </recommendedName>
</protein>
<dbReference type="InterPro" id="IPR000835">
    <property type="entry name" value="HTH_MarR-typ"/>
</dbReference>
<dbReference type="OrthoDB" id="9812268at2"/>
<feature type="domain" description="HTH marR-type" evidence="1">
    <location>
        <begin position="1"/>
        <end position="98"/>
    </location>
</feature>
<dbReference type="Pfam" id="PF12802">
    <property type="entry name" value="MarR_2"/>
    <property type="match status" value="1"/>
</dbReference>
<dbReference type="RefSeq" id="WP_072596451.1">
    <property type="nucleotide sequence ID" value="NZ_CP018221.1"/>
</dbReference>
<dbReference type="PANTHER" id="PTHR33164">
    <property type="entry name" value="TRANSCRIPTIONAL REGULATOR, MARR FAMILY"/>
    <property type="match status" value="1"/>
</dbReference>
<dbReference type="Proteomes" id="UP000182063">
    <property type="component" value="Chromosome"/>
</dbReference>
<dbReference type="GO" id="GO:0006950">
    <property type="term" value="P:response to stress"/>
    <property type="evidence" value="ECO:0007669"/>
    <property type="project" value="TreeGrafter"/>
</dbReference>
<gene>
    <name evidence="2" type="ORF">BSL82_05875</name>
</gene>
<dbReference type="STRING" id="1921510.BSL82_05875"/>
<proteinExistence type="predicted"/>
<reference evidence="3" key="1">
    <citation type="submission" date="2016-11" db="EMBL/GenBank/DDBJ databases">
        <title>Complete Genome Sequence of alachlor-degrading Sphingomonas sp. strain JJ-A5.</title>
        <authorList>
            <person name="Lee H."/>
            <person name="Ka J.-O."/>
        </authorList>
    </citation>
    <scope>NUCLEOTIDE SEQUENCE [LARGE SCALE GENOMIC DNA]</scope>
    <source>
        <strain evidence="3">JJ-A5</strain>
    </source>
</reference>
<dbReference type="SMART" id="SM00347">
    <property type="entry name" value="HTH_MARR"/>
    <property type="match status" value="1"/>
</dbReference>
<evidence type="ECO:0000313" key="2">
    <source>
        <dbReference type="EMBL" id="API58898.1"/>
    </source>
</evidence>
<dbReference type="Gene3D" id="1.10.10.10">
    <property type="entry name" value="Winged helix-like DNA-binding domain superfamily/Winged helix DNA-binding domain"/>
    <property type="match status" value="1"/>
</dbReference>
<evidence type="ECO:0000259" key="1">
    <source>
        <dbReference type="PROSITE" id="PS50995"/>
    </source>
</evidence>
<dbReference type="AlphaFoldDB" id="A0A1L3ZTF0"/>
<evidence type="ECO:0000313" key="3">
    <source>
        <dbReference type="Proteomes" id="UP000182063"/>
    </source>
</evidence>
<dbReference type="InterPro" id="IPR036390">
    <property type="entry name" value="WH_DNA-bd_sf"/>
</dbReference>
<dbReference type="SUPFAM" id="SSF46785">
    <property type="entry name" value="Winged helix' DNA-binding domain"/>
    <property type="match status" value="1"/>
</dbReference>
<dbReference type="EMBL" id="CP018221">
    <property type="protein sequence ID" value="API58898.1"/>
    <property type="molecule type" value="Genomic_DNA"/>
</dbReference>
<keyword evidence="3" id="KW-1185">Reference proteome</keyword>
<accession>A0A1L3ZTF0</accession>